<reference evidence="1 2" key="1">
    <citation type="submission" date="2019-02" db="EMBL/GenBank/DDBJ databases">
        <title>Deep-cultivation of Planctomycetes and their phenomic and genomic characterization uncovers novel biology.</title>
        <authorList>
            <person name="Wiegand S."/>
            <person name="Jogler M."/>
            <person name="Boedeker C."/>
            <person name="Pinto D."/>
            <person name="Vollmers J."/>
            <person name="Rivas-Marin E."/>
            <person name="Kohn T."/>
            <person name="Peeters S.H."/>
            <person name="Heuer A."/>
            <person name="Rast P."/>
            <person name="Oberbeckmann S."/>
            <person name="Bunk B."/>
            <person name="Jeske O."/>
            <person name="Meyerdierks A."/>
            <person name="Storesund J.E."/>
            <person name="Kallscheuer N."/>
            <person name="Luecker S."/>
            <person name="Lage O.M."/>
            <person name="Pohl T."/>
            <person name="Merkel B.J."/>
            <person name="Hornburger P."/>
            <person name="Mueller R.-W."/>
            <person name="Bruemmer F."/>
            <person name="Labrenz M."/>
            <person name="Spormann A.M."/>
            <person name="Op Den Camp H."/>
            <person name="Overmann J."/>
            <person name="Amann R."/>
            <person name="Jetten M.S.M."/>
            <person name="Mascher T."/>
            <person name="Medema M.H."/>
            <person name="Devos D.P."/>
            <person name="Kaster A.-K."/>
            <person name="Ovreas L."/>
            <person name="Rohde M."/>
            <person name="Galperin M.Y."/>
            <person name="Jogler C."/>
        </authorList>
    </citation>
    <scope>NUCLEOTIDE SEQUENCE [LARGE SCALE GENOMIC DNA]</scope>
    <source>
        <strain evidence="1 2">KOR42</strain>
    </source>
</reference>
<evidence type="ECO:0000313" key="2">
    <source>
        <dbReference type="Proteomes" id="UP000317243"/>
    </source>
</evidence>
<dbReference type="Proteomes" id="UP000317243">
    <property type="component" value="Unassembled WGS sequence"/>
</dbReference>
<protein>
    <submittedName>
        <fullName evidence="1">Uncharacterized protein</fullName>
    </submittedName>
</protein>
<proteinExistence type="predicted"/>
<accession>A0A5C5X4X4</accession>
<name>A0A5C5X4X4_9PLAN</name>
<sequence>MDTLLEATQTVNIESNKPEQGTTIPSGSSVDEILQRHFEDGVIDHDFFGVAFGVGIEWSRREIGETLRILAGRFFSAAKEIDGGSSELCEINRNEHLFGVEGTDPDVCILVYNADDSAKARLQAQAAIEVLRAS</sequence>
<keyword evidence="2" id="KW-1185">Reference proteome</keyword>
<organism evidence="1 2">
    <name type="scientific">Thalassoglobus neptunius</name>
    <dbReference type="NCBI Taxonomy" id="1938619"/>
    <lineage>
        <taxon>Bacteria</taxon>
        <taxon>Pseudomonadati</taxon>
        <taxon>Planctomycetota</taxon>
        <taxon>Planctomycetia</taxon>
        <taxon>Planctomycetales</taxon>
        <taxon>Planctomycetaceae</taxon>
        <taxon>Thalassoglobus</taxon>
    </lineage>
</organism>
<comment type="caution">
    <text evidence="1">The sequence shown here is derived from an EMBL/GenBank/DDBJ whole genome shotgun (WGS) entry which is preliminary data.</text>
</comment>
<dbReference type="EMBL" id="SIHI01000001">
    <property type="protein sequence ID" value="TWT57778.1"/>
    <property type="molecule type" value="Genomic_DNA"/>
</dbReference>
<dbReference type="AlphaFoldDB" id="A0A5C5X4X4"/>
<gene>
    <name evidence="1" type="ORF">KOR42_11440</name>
</gene>
<evidence type="ECO:0000313" key="1">
    <source>
        <dbReference type="EMBL" id="TWT57778.1"/>
    </source>
</evidence>